<dbReference type="GO" id="GO:0006167">
    <property type="term" value="P:AMP biosynthetic process"/>
    <property type="evidence" value="ECO:0007669"/>
    <property type="project" value="TreeGrafter"/>
</dbReference>
<evidence type="ECO:0000256" key="3">
    <source>
        <dbReference type="RuleBase" id="RU003476"/>
    </source>
</evidence>
<reference evidence="5" key="2">
    <citation type="submission" date="2021-04" db="EMBL/GenBank/DDBJ databases">
        <authorList>
            <person name="Gilroy R."/>
        </authorList>
    </citation>
    <scope>NUCLEOTIDE SEQUENCE</scope>
    <source>
        <strain evidence="5">ChiHjej8B7-3636</strain>
    </source>
</reference>
<evidence type="ECO:0000313" key="6">
    <source>
        <dbReference type="Proteomes" id="UP000824220"/>
    </source>
</evidence>
<gene>
    <name evidence="5" type="ORF">H9800_03415</name>
</gene>
<dbReference type="Gene3D" id="3.40.50.1240">
    <property type="entry name" value="Phosphoglycerate mutase-like"/>
    <property type="match status" value="1"/>
</dbReference>
<dbReference type="PANTHER" id="PTHR21340">
    <property type="entry name" value="DIADENOSINE 5,5-P1,P4-TETRAPHOSPHATE PYROPHOSPHOHYDROLASE MUTT"/>
    <property type="match status" value="1"/>
</dbReference>
<dbReference type="InterPro" id="IPR051325">
    <property type="entry name" value="Nudix_hydrolase_domain"/>
</dbReference>
<evidence type="ECO:0000256" key="2">
    <source>
        <dbReference type="ARBA" id="ARBA00022801"/>
    </source>
</evidence>
<dbReference type="SUPFAM" id="SSF55811">
    <property type="entry name" value="Nudix"/>
    <property type="match status" value="1"/>
</dbReference>
<feature type="domain" description="Nudix hydrolase" evidence="4">
    <location>
        <begin position="5"/>
        <end position="136"/>
    </location>
</feature>
<name>A0A9D2H5S9_9MICO</name>
<dbReference type="CDD" id="cd03673">
    <property type="entry name" value="NUDIX_Ap6A_hydrolase"/>
    <property type="match status" value="1"/>
</dbReference>
<dbReference type="Proteomes" id="UP000824220">
    <property type="component" value="Unassembled WGS sequence"/>
</dbReference>
<dbReference type="SMART" id="SM00855">
    <property type="entry name" value="PGAM"/>
    <property type="match status" value="1"/>
</dbReference>
<dbReference type="Gene3D" id="3.90.79.10">
    <property type="entry name" value="Nucleoside Triphosphate Pyrophosphohydrolase"/>
    <property type="match status" value="1"/>
</dbReference>
<accession>A0A9D2H5S9</accession>
<dbReference type="CDD" id="cd07067">
    <property type="entry name" value="HP_PGM_like"/>
    <property type="match status" value="1"/>
</dbReference>
<organism evidence="5 6">
    <name type="scientific">Candidatus Microbacterium stercoravium</name>
    <dbReference type="NCBI Taxonomy" id="2838697"/>
    <lineage>
        <taxon>Bacteria</taxon>
        <taxon>Bacillati</taxon>
        <taxon>Actinomycetota</taxon>
        <taxon>Actinomycetes</taxon>
        <taxon>Micrococcales</taxon>
        <taxon>Microbacteriaceae</taxon>
        <taxon>Microbacterium</taxon>
    </lineage>
</organism>
<dbReference type="InterPro" id="IPR000086">
    <property type="entry name" value="NUDIX_hydrolase_dom"/>
</dbReference>
<evidence type="ECO:0000259" key="4">
    <source>
        <dbReference type="PROSITE" id="PS51462"/>
    </source>
</evidence>
<dbReference type="Pfam" id="PF00293">
    <property type="entry name" value="NUDIX"/>
    <property type="match status" value="1"/>
</dbReference>
<evidence type="ECO:0000256" key="1">
    <source>
        <dbReference type="ARBA" id="ARBA00005582"/>
    </source>
</evidence>
<protein>
    <submittedName>
        <fullName evidence="5">NUDIX hydrolase</fullName>
    </submittedName>
</protein>
<dbReference type="InterPro" id="IPR020476">
    <property type="entry name" value="Nudix_hydrolase"/>
</dbReference>
<dbReference type="AlphaFoldDB" id="A0A9D2H5S9"/>
<dbReference type="Pfam" id="PF00300">
    <property type="entry name" value="His_Phos_1"/>
    <property type="match status" value="1"/>
</dbReference>
<dbReference type="PROSITE" id="PS00893">
    <property type="entry name" value="NUDIX_BOX"/>
    <property type="match status" value="1"/>
</dbReference>
<evidence type="ECO:0000313" key="5">
    <source>
        <dbReference type="EMBL" id="HJA03890.1"/>
    </source>
</evidence>
<comment type="similarity">
    <text evidence="1 3">Belongs to the Nudix hydrolase family.</text>
</comment>
<dbReference type="SUPFAM" id="SSF53254">
    <property type="entry name" value="Phosphoglycerate mutase-like"/>
    <property type="match status" value="1"/>
</dbReference>
<dbReference type="PANTHER" id="PTHR21340:SF0">
    <property type="entry name" value="BIS(5'-NUCLEOSYL)-TETRAPHOSPHATASE [ASYMMETRICAL]"/>
    <property type="match status" value="1"/>
</dbReference>
<dbReference type="GO" id="GO:0004081">
    <property type="term" value="F:bis(5'-nucleosyl)-tetraphosphatase (asymmetrical) activity"/>
    <property type="evidence" value="ECO:0007669"/>
    <property type="project" value="TreeGrafter"/>
</dbReference>
<keyword evidence="2 3" id="KW-0378">Hydrolase</keyword>
<comment type="caution">
    <text evidence="5">The sequence shown here is derived from an EMBL/GenBank/DDBJ whole genome shotgun (WGS) entry which is preliminary data.</text>
</comment>
<dbReference type="InterPro" id="IPR020084">
    <property type="entry name" value="NUDIX_hydrolase_CS"/>
</dbReference>
<dbReference type="InterPro" id="IPR015797">
    <property type="entry name" value="NUDIX_hydrolase-like_dom_sf"/>
</dbReference>
<sequence>MANGKRVLAAGGVVWRREADEIELLLVHRKKFRDVSFPKGKLDPGETYAEAAVREIEEETGIRAHLGPSLGTVKYHLPSGRHKVVQYWSVAASPEAIAASTFSPNKEIEALEWVALDDARHRLSYPIDLEVLAAFEQLVDAGGLETFPVVLMRHAKADSAPVDSERPLSRRGREQAAANVGTLSAFGVRRILASTALRCQQTVAPLADALGRRVHLSDEISQDAFERGEDDVQAVVSRRVAKRKPAVICSHAPVLMGLMEALADATGTTAASELRAAASLRPGSFTVVHVRPGGRILAIETHTPYDERRPA</sequence>
<dbReference type="GO" id="GO:0006754">
    <property type="term" value="P:ATP biosynthetic process"/>
    <property type="evidence" value="ECO:0007669"/>
    <property type="project" value="TreeGrafter"/>
</dbReference>
<dbReference type="InterPro" id="IPR029033">
    <property type="entry name" value="His_PPase_superfam"/>
</dbReference>
<proteinExistence type="inferred from homology"/>
<reference evidence="5" key="1">
    <citation type="journal article" date="2021" name="PeerJ">
        <title>Extensive microbial diversity within the chicken gut microbiome revealed by metagenomics and culture.</title>
        <authorList>
            <person name="Gilroy R."/>
            <person name="Ravi A."/>
            <person name="Getino M."/>
            <person name="Pursley I."/>
            <person name="Horton D.L."/>
            <person name="Alikhan N.F."/>
            <person name="Baker D."/>
            <person name="Gharbi K."/>
            <person name="Hall N."/>
            <person name="Watson M."/>
            <person name="Adriaenssens E.M."/>
            <person name="Foster-Nyarko E."/>
            <person name="Jarju S."/>
            <person name="Secka A."/>
            <person name="Antonio M."/>
            <person name="Oren A."/>
            <person name="Chaudhuri R.R."/>
            <person name="La Ragione R."/>
            <person name="Hildebrand F."/>
            <person name="Pallen M.J."/>
        </authorList>
    </citation>
    <scope>NUCLEOTIDE SEQUENCE</scope>
    <source>
        <strain evidence="5">ChiHjej8B7-3636</strain>
    </source>
</reference>
<dbReference type="PRINTS" id="PR00502">
    <property type="entry name" value="NUDIXFAMILY"/>
</dbReference>
<dbReference type="PROSITE" id="PS51462">
    <property type="entry name" value="NUDIX"/>
    <property type="match status" value="1"/>
</dbReference>
<dbReference type="InterPro" id="IPR013078">
    <property type="entry name" value="His_Pase_superF_clade-1"/>
</dbReference>
<dbReference type="EMBL" id="DXAM01000048">
    <property type="protein sequence ID" value="HJA03890.1"/>
    <property type="molecule type" value="Genomic_DNA"/>
</dbReference>